<dbReference type="OrthoDB" id="4191917at2"/>
<feature type="transmembrane region" description="Helical" evidence="2">
    <location>
        <begin position="6"/>
        <end position="30"/>
    </location>
</feature>
<keyword evidence="2" id="KW-0472">Membrane</keyword>
<dbReference type="AlphaFoldDB" id="A0A5P2D9Y5"/>
<accession>A0A5P2D9Y5</accession>
<keyword evidence="2" id="KW-1133">Transmembrane helix</keyword>
<gene>
    <name evidence="3" type="ORF">DEJ50_21080</name>
</gene>
<proteinExistence type="predicted"/>
<protein>
    <submittedName>
        <fullName evidence="3">Uncharacterized protein</fullName>
    </submittedName>
</protein>
<name>A0A5P2D9Y5_STRVZ</name>
<dbReference type="Proteomes" id="UP000325211">
    <property type="component" value="Chromosome"/>
</dbReference>
<sequence length="250" mass="27312">MSDSSVQITTVVISVAALVFSTTAAFWALVYNRRQARAVAQANALAEKAQREQAEPYVIVDIKPRIPGSSLLVLVIENIGQTLARNVRISVSPPLQTTLGAERAATLHRVVGRPIATLPPTRRIPFVMDLGHQLFSSELPKVYEFRVESDGPFGRVDPLVYTVDLEALRDSALETDSTEWSAHQIAKHLKRSADAQEGQSRSVEALSRQIQEALERQNPERRADIGGLSSVESAVQQIPMEPLGDGEALA</sequence>
<keyword evidence="2" id="KW-0812">Transmembrane</keyword>
<reference evidence="3 4" key="1">
    <citation type="submission" date="2018-05" db="EMBL/GenBank/DDBJ databases">
        <title>Streptomyces venezuelae.</title>
        <authorList>
            <person name="Kim W."/>
            <person name="Lee N."/>
            <person name="Cho B.-K."/>
        </authorList>
    </citation>
    <scope>NUCLEOTIDE SEQUENCE [LARGE SCALE GENOMIC DNA]</scope>
    <source>
        <strain evidence="3 4">ATCC 21782</strain>
    </source>
</reference>
<evidence type="ECO:0000313" key="3">
    <source>
        <dbReference type="EMBL" id="QES49949.1"/>
    </source>
</evidence>
<organism evidence="3 4">
    <name type="scientific">Streptomyces venezuelae</name>
    <dbReference type="NCBI Taxonomy" id="54571"/>
    <lineage>
        <taxon>Bacteria</taxon>
        <taxon>Bacillati</taxon>
        <taxon>Actinomycetota</taxon>
        <taxon>Actinomycetes</taxon>
        <taxon>Kitasatosporales</taxon>
        <taxon>Streptomycetaceae</taxon>
        <taxon>Streptomyces</taxon>
    </lineage>
</organism>
<dbReference type="RefSeq" id="WP_150209516.1">
    <property type="nucleotide sequence ID" value="NZ_CP029190.1"/>
</dbReference>
<evidence type="ECO:0000256" key="2">
    <source>
        <dbReference type="SAM" id="Phobius"/>
    </source>
</evidence>
<feature type="compositionally biased region" description="Basic and acidic residues" evidence="1">
    <location>
        <begin position="213"/>
        <end position="224"/>
    </location>
</feature>
<dbReference type="EMBL" id="CP029190">
    <property type="protein sequence ID" value="QES49949.1"/>
    <property type="molecule type" value="Genomic_DNA"/>
</dbReference>
<evidence type="ECO:0000313" key="4">
    <source>
        <dbReference type="Proteomes" id="UP000325211"/>
    </source>
</evidence>
<feature type="region of interest" description="Disordered" evidence="1">
    <location>
        <begin position="213"/>
        <end position="250"/>
    </location>
</feature>
<evidence type="ECO:0000256" key="1">
    <source>
        <dbReference type="SAM" id="MobiDB-lite"/>
    </source>
</evidence>